<dbReference type="Proteomes" id="UP000192582">
    <property type="component" value="Unassembled WGS sequence"/>
</dbReference>
<dbReference type="AlphaFoldDB" id="A0A1W1UAX0"/>
<organism evidence="1 2">
    <name type="scientific">Deinococcus hopiensis KR-140</name>
    <dbReference type="NCBI Taxonomy" id="695939"/>
    <lineage>
        <taxon>Bacteria</taxon>
        <taxon>Thermotogati</taxon>
        <taxon>Deinococcota</taxon>
        <taxon>Deinococci</taxon>
        <taxon>Deinococcales</taxon>
        <taxon>Deinococcaceae</taxon>
        <taxon>Deinococcus</taxon>
    </lineage>
</organism>
<dbReference type="EMBL" id="FWWU01000002">
    <property type="protein sequence ID" value="SMB78209.1"/>
    <property type="molecule type" value="Genomic_DNA"/>
</dbReference>
<protein>
    <submittedName>
        <fullName evidence="1">Uncharacterized protein</fullName>
    </submittedName>
</protein>
<evidence type="ECO:0000313" key="2">
    <source>
        <dbReference type="Proteomes" id="UP000192582"/>
    </source>
</evidence>
<evidence type="ECO:0000313" key="1">
    <source>
        <dbReference type="EMBL" id="SMB78209.1"/>
    </source>
</evidence>
<name>A0A1W1UAX0_9DEIO</name>
<gene>
    <name evidence="1" type="ORF">SAMN00790413_06551</name>
</gene>
<reference evidence="1 2" key="1">
    <citation type="submission" date="2017-04" db="EMBL/GenBank/DDBJ databases">
        <authorList>
            <person name="Afonso C.L."/>
            <person name="Miller P.J."/>
            <person name="Scott M.A."/>
            <person name="Spackman E."/>
            <person name="Goraichik I."/>
            <person name="Dimitrov K.M."/>
            <person name="Suarez D.L."/>
            <person name="Swayne D.E."/>
        </authorList>
    </citation>
    <scope>NUCLEOTIDE SEQUENCE [LARGE SCALE GENOMIC DNA]</scope>
    <source>
        <strain evidence="1 2">KR-140</strain>
    </source>
</reference>
<keyword evidence="2" id="KW-1185">Reference proteome</keyword>
<sequence>MCSGAQVPWDSRSSATPSCLSDDFGLDLTPRRLAVADLIRNSVLATASRGTPFKDAEQLTACDIMRGKTSTFGRGAGGNG</sequence>
<accession>A0A1W1UAX0</accession>
<proteinExistence type="predicted"/>